<evidence type="ECO:0000313" key="1">
    <source>
        <dbReference type="EMBL" id="KNC80982.1"/>
    </source>
</evidence>
<proteinExistence type="predicted"/>
<gene>
    <name evidence="1" type="ORF">SARC_06673</name>
</gene>
<sequence length="109" mass="12495">MEKIPHTDNMSFRPCQPKRLNTYTNTLGIKLKTEISQFIDKPWEAFAALKRKFEALTEDDIPTLEGKMNRITQERNESYASLISHLNMSFVKFKNAGGSKTNNNLCAIL</sequence>
<reference evidence="1 2" key="1">
    <citation type="submission" date="2011-02" db="EMBL/GenBank/DDBJ databases">
        <title>The Genome Sequence of Sphaeroforma arctica JP610.</title>
        <authorList>
            <consortium name="The Broad Institute Genome Sequencing Platform"/>
            <person name="Russ C."/>
            <person name="Cuomo C."/>
            <person name="Young S.K."/>
            <person name="Zeng Q."/>
            <person name="Gargeya S."/>
            <person name="Alvarado L."/>
            <person name="Berlin A."/>
            <person name="Chapman S.B."/>
            <person name="Chen Z."/>
            <person name="Freedman E."/>
            <person name="Gellesch M."/>
            <person name="Goldberg J."/>
            <person name="Griggs A."/>
            <person name="Gujja S."/>
            <person name="Heilman E."/>
            <person name="Heiman D."/>
            <person name="Howarth C."/>
            <person name="Mehta T."/>
            <person name="Neiman D."/>
            <person name="Pearson M."/>
            <person name="Roberts A."/>
            <person name="Saif S."/>
            <person name="Shea T."/>
            <person name="Shenoy N."/>
            <person name="Sisk P."/>
            <person name="Stolte C."/>
            <person name="Sykes S."/>
            <person name="White J."/>
            <person name="Yandava C."/>
            <person name="Burger G."/>
            <person name="Gray M.W."/>
            <person name="Holland P.W.H."/>
            <person name="King N."/>
            <person name="Lang F.B.F."/>
            <person name="Roger A.J."/>
            <person name="Ruiz-Trillo I."/>
            <person name="Haas B."/>
            <person name="Nusbaum C."/>
            <person name="Birren B."/>
        </authorList>
    </citation>
    <scope>NUCLEOTIDE SEQUENCE [LARGE SCALE GENOMIC DNA]</scope>
    <source>
        <strain evidence="1 2">JP610</strain>
    </source>
</reference>
<dbReference type="GeneID" id="25907177"/>
<keyword evidence="2" id="KW-1185">Reference proteome</keyword>
<evidence type="ECO:0000313" key="2">
    <source>
        <dbReference type="Proteomes" id="UP000054560"/>
    </source>
</evidence>
<name>A0A0L0FVW5_9EUKA</name>
<organism evidence="1 2">
    <name type="scientific">Sphaeroforma arctica JP610</name>
    <dbReference type="NCBI Taxonomy" id="667725"/>
    <lineage>
        <taxon>Eukaryota</taxon>
        <taxon>Ichthyosporea</taxon>
        <taxon>Ichthyophonida</taxon>
        <taxon>Sphaeroforma</taxon>
    </lineage>
</organism>
<dbReference type="RefSeq" id="XP_014154884.1">
    <property type="nucleotide sequence ID" value="XM_014299409.1"/>
</dbReference>
<dbReference type="Proteomes" id="UP000054560">
    <property type="component" value="Unassembled WGS sequence"/>
</dbReference>
<protein>
    <submittedName>
        <fullName evidence="1">Uncharacterized protein</fullName>
    </submittedName>
</protein>
<dbReference type="AlphaFoldDB" id="A0A0L0FVW5"/>
<dbReference type="EMBL" id="KQ242082">
    <property type="protein sequence ID" value="KNC80982.1"/>
    <property type="molecule type" value="Genomic_DNA"/>
</dbReference>
<accession>A0A0L0FVW5</accession>